<dbReference type="InterPro" id="IPR013221">
    <property type="entry name" value="Mur_ligase_cen"/>
</dbReference>
<dbReference type="PANTHER" id="PTHR43692">
    <property type="entry name" value="UDP-N-ACETYLMURAMOYLALANINE--D-GLUTAMATE LIGASE"/>
    <property type="match status" value="1"/>
</dbReference>
<dbReference type="GO" id="GO:0008764">
    <property type="term" value="F:UDP-N-acetylmuramoylalanine-D-glutamate ligase activity"/>
    <property type="evidence" value="ECO:0007669"/>
    <property type="project" value="UniProtKB-EC"/>
</dbReference>
<feature type="binding site" evidence="7">
    <location>
        <begin position="133"/>
        <end position="139"/>
    </location>
    <ligand>
        <name>ATP</name>
        <dbReference type="ChEBI" id="CHEBI:30616"/>
    </ligand>
</feature>
<comment type="subcellular location">
    <subcellularLocation>
        <location evidence="1 7 8">Cytoplasm</location>
    </subcellularLocation>
</comment>
<comment type="similarity">
    <text evidence="7">Belongs to the MurCDEF family.</text>
</comment>
<evidence type="ECO:0000313" key="11">
    <source>
        <dbReference type="EMBL" id="MDP9823510.1"/>
    </source>
</evidence>
<organism evidence="11 12">
    <name type="scientific">Nocardioides massiliensis</name>
    <dbReference type="NCBI Taxonomy" id="1325935"/>
    <lineage>
        <taxon>Bacteria</taxon>
        <taxon>Bacillati</taxon>
        <taxon>Actinomycetota</taxon>
        <taxon>Actinomycetes</taxon>
        <taxon>Propionibacteriales</taxon>
        <taxon>Nocardioidaceae</taxon>
        <taxon>Nocardioides</taxon>
    </lineage>
</organism>
<evidence type="ECO:0000256" key="6">
    <source>
        <dbReference type="ARBA" id="ARBA00022840"/>
    </source>
</evidence>
<dbReference type="Pfam" id="PF08245">
    <property type="entry name" value="Mur_ligase_M"/>
    <property type="match status" value="1"/>
</dbReference>
<evidence type="ECO:0000313" key="12">
    <source>
        <dbReference type="Proteomes" id="UP001240447"/>
    </source>
</evidence>
<dbReference type="PANTHER" id="PTHR43692:SF1">
    <property type="entry name" value="UDP-N-ACETYLMURAMOYLALANINE--D-GLUTAMATE LIGASE"/>
    <property type="match status" value="1"/>
</dbReference>
<comment type="catalytic activity">
    <reaction evidence="7 8">
        <text>UDP-N-acetyl-alpha-D-muramoyl-L-alanine + D-glutamate + ATP = UDP-N-acetyl-alpha-D-muramoyl-L-alanyl-D-glutamate + ADP + phosphate + H(+)</text>
        <dbReference type="Rhea" id="RHEA:16429"/>
        <dbReference type="ChEBI" id="CHEBI:15378"/>
        <dbReference type="ChEBI" id="CHEBI:29986"/>
        <dbReference type="ChEBI" id="CHEBI:30616"/>
        <dbReference type="ChEBI" id="CHEBI:43474"/>
        <dbReference type="ChEBI" id="CHEBI:83898"/>
        <dbReference type="ChEBI" id="CHEBI:83900"/>
        <dbReference type="ChEBI" id="CHEBI:456216"/>
        <dbReference type="EC" id="6.3.2.9"/>
    </reaction>
</comment>
<keyword evidence="7 8" id="KW-0961">Cell wall biogenesis/degradation</keyword>
<keyword evidence="12" id="KW-1185">Reference proteome</keyword>
<dbReference type="EMBL" id="JAUSQM010000001">
    <property type="protein sequence ID" value="MDP9823510.1"/>
    <property type="molecule type" value="Genomic_DNA"/>
</dbReference>
<comment type="pathway">
    <text evidence="2 7 8">Cell wall biogenesis; peptidoglycan biosynthesis.</text>
</comment>
<dbReference type="Proteomes" id="UP001240447">
    <property type="component" value="Unassembled WGS sequence"/>
</dbReference>
<dbReference type="EC" id="6.3.2.9" evidence="7 8"/>
<feature type="domain" description="Mur ligase C-terminal" evidence="9">
    <location>
        <begin position="344"/>
        <end position="462"/>
    </location>
</feature>
<dbReference type="NCBIfam" id="TIGR01087">
    <property type="entry name" value="murD"/>
    <property type="match status" value="1"/>
</dbReference>
<dbReference type="SUPFAM" id="SSF53623">
    <property type="entry name" value="MurD-like peptide ligases, catalytic domain"/>
    <property type="match status" value="1"/>
</dbReference>
<dbReference type="Gene3D" id="3.40.1190.10">
    <property type="entry name" value="Mur-like, catalytic domain"/>
    <property type="match status" value="1"/>
</dbReference>
<name>A0ABT9NSV9_9ACTN</name>
<dbReference type="SUPFAM" id="SSF51984">
    <property type="entry name" value="MurCD N-terminal domain"/>
    <property type="match status" value="1"/>
</dbReference>
<dbReference type="Pfam" id="PF21799">
    <property type="entry name" value="MurD-like_N"/>
    <property type="match status" value="1"/>
</dbReference>
<dbReference type="InterPro" id="IPR036615">
    <property type="entry name" value="Mur_ligase_C_dom_sf"/>
</dbReference>
<evidence type="ECO:0000256" key="8">
    <source>
        <dbReference type="RuleBase" id="RU003664"/>
    </source>
</evidence>
<keyword evidence="3 7" id="KW-0963">Cytoplasm</keyword>
<dbReference type="Gene3D" id="3.90.190.20">
    <property type="entry name" value="Mur ligase, C-terminal domain"/>
    <property type="match status" value="1"/>
</dbReference>
<proteinExistence type="inferred from homology"/>
<dbReference type="InterPro" id="IPR004101">
    <property type="entry name" value="Mur_ligase_C"/>
</dbReference>
<keyword evidence="7 8" id="KW-0132">Cell division</keyword>
<dbReference type="InterPro" id="IPR036565">
    <property type="entry name" value="Mur-like_cat_sf"/>
</dbReference>
<evidence type="ECO:0000256" key="2">
    <source>
        <dbReference type="ARBA" id="ARBA00004752"/>
    </source>
</evidence>
<dbReference type="Gene3D" id="3.40.50.720">
    <property type="entry name" value="NAD(P)-binding Rossmann-like Domain"/>
    <property type="match status" value="1"/>
</dbReference>
<evidence type="ECO:0000256" key="7">
    <source>
        <dbReference type="HAMAP-Rule" id="MF_00639"/>
    </source>
</evidence>
<accession>A0ABT9NSV9</accession>
<evidence type="ECO:0000256" key="3">
    <source>
        <dbReference type="ARBA" id="ARBA00022490"/>
    </source>
</evidence>
<sequence>MSRSVDLDAFGRADDWSPVRAVVAGFGVSGFAAADNLVHVGAQVTVLDESDAGDRAEKGTLLEVLGADVRLAPGATAELPDDVDVLVTSPGWSPSAPLLAQARARGIPIWGEVELAWRLRDLERPAPWIAVTGTNGKTSTVQMLEAMLRAAGLRAVACGNIGLPIVQAVMDPEPYDVLAVELSSFQLHYTSSMSAESAAVLNVADDHLDWYADMAAYVADKGRIYSQVQRACVYNVADPVTEQLVRDADVVEGARAIGFTLGMPQVGMVGLVDEVLADRAFVEDRANTAAELGTLDDLADPDSGAPPAPHVVANALAAAALARAHGVAPAAVREGLRSWRPDAHRIAVVARQGGVTWVDDSKATNPHAAASSLAAYESVVWIAGGLAKGADFEELVRTRRDRMRAVVLLGRDRHVIAAALGRHAPDVPVIEVGDGETEPMDRAVEAAAGIAGDGDTVLLAPGCASFDQFTDYAARGDAFAAAVRRRTG</sequence>
<dbReference type="Pfam" id="PF02875">
    <property type="entry name" value="Mur_ligase_C"/>
    <property type="match status" value="1"/>
</dbReference>
<comment type="caution">
    <text evidence="11">The sequence shown here is derived from an EMBL/GenBank/DDBJ whole genome shotgun (WGS) entry which is preliminary data.</text>
</comment>
<evidence type="ECO:0000256" key="5">
    <source>
        <dbReference type="ARBA" id="ARBA00022741"/>
    </source>
</evidence>
<evidence type="ECO:0000256" key="4">
    <source>
        <dbReference type="ARBA" id="ARBA00022598"/>
    </source>
</evidence>
<evidence type="ECO:0000259" key="10">
    <source>
        <dbReference type="Pfam" id="PF08245"/>
    </source>
</evidence>
<keyword evidence="5 7" id="KW-0547">Nucleotide-binding</keyword>
<reference evidence="11 12" key="1">
    <citation type="submission" date="2023-07" db="EMBL/GenBank/DDBJ databases">
        <title>Sequencing the genomes of 1000 actinobacteria strains.</title>
        <authorList>
            <person name="Klenk H.-P."/>
        </authorList>
    </citation>
    <scope>NUCLEOTIDE SEQUENCE [LARGE SCALE GENOMIC DNA]</scope>
    <source>
        <strain evidence="11 12">GD13</strain>
    </source>
</reference>
<dbReference type="InterPro" id="IPR005762">
    <property type="entry name" value="MurD"/>
</dbReference>
<comment type="function">
    <text evidence="7 8">Cell wall formation. Catalyzes the addition of glutamate to the nucleotide precursor UDP-N-acetylmuramoyl-L-alanine (UMA).</text>
</comment>
<protein>
    <recommendedName>
        <fullName evidence="7 8">UDP-N-acetylmuramoylalanine--D-glutamate ligase</fullName>
        <ecNumber evidence="7 8">6.3.2.9</ecNumber>
    </recommendedName>
    <alternativeName>
        <fullName evidence="7">D-glutamic acid-adding enzyme</fullName>
    </alternativeName>
    <alternativeName>
        <fullName evidence="7">UDP-N-acetylmuramoyl-L-alanyl-D-glutamate synthetase</fullName>
    </alternativeName>
</protein>
<dbReference type="HAMAP" id="MF_00639">
    <property type="entry name" value="MurD"/>
    <property type="match status" value="1"/>
</dbReference>
<dbReference type="SUPFAM" id="SSF53244">
    <property type="entry name" value="MurD-like peptide ligases, peptide-binding domain"/>
    <property type="match status" value="1"/>
</dbReference>
<keyword evidence="7 8" id="KW-0131">Cell cycle</keyword>
<keyword evidence="6 7" id="KW-0067">ATP-binding</keyword>
<feature type="domain" description="Mur ligase central" evidence="10">
    <location>
        <begin position="131"/>
        <end position="321"/>
    </location>
</feature>
<gene>
    <name evidence="7" type="primary">murD</name>
    <name evidence="11" type="ORF">J2S59_003319</name>
</gene>
<keyword evidence="7 8" id="KW-0573">Peptidoglycan synthesis</keyword>
<keyword evidence="4 7" id="KW-0436">Ligase</keyword>
<evidence type="ECO:0000256" key="1">
    <source>
        <dbReference type="ARBA" id="ARBA00004496"/>
    </source>
</evidence>
<evidence type="ECO:0000259" key="9">
    <source>
        <dbReference type="Pfam" id="PF02875"/>
    </source>
</evidence>
<dbReference type="RefSeq" id="WP_068121628.1">
    <property type="nucleotide sequence ID" value="NZ_CCXJ01000392.1"/>
</dbReference>
<keyword evidence="7 8" id="KW-0133">Cell shape</keyword>